<dbReference type="InterPro" id="IPR016181">
    <property type="entry name" value="Acyl_CoA_acyltransferase"/>
</dbReference>
<dbReference type="EMBL" id="WTYM01000056">
    <property type="protein sequence ID" value="MXO60694.1"/>
    <property type="molecule type" value="Genomic_DNA"/>
</dbReference>
<dbReference type="Gene3D" id="3.40.630.30">
    <property type="match status" value="1"/>
</dbReference>
<dbReference type="InterPro" id="IPR039840">
    <property type="entry name" value="NAA80"/>
</dbReference>
<evidence type="ECO:0000313" key="2">
    <source>
        <dbReference type="EMBL" id="MXO60694.1"/>
    </source>
</evidence>
<sequence length="120" mass="13598">MVPLREYNDSRAGDPGVERVALLVKGEDGTIRGGLWGIIAFDWMFVEYLVVPEEARGQGLGSELMGQAEEIAREHGCLGMFLDTFDFQAPEFYRKMGFEVYGRLEDHPAGQARNYMSKRF</sequence>
<evidence type="ECO:0000259" key="1">
    <source>
        <dbReference type="PROSITE" id="PS51186"/>
    </source>
</evidence>
<feature type="domain" description="N-acetyltransferase" evidence="1">
    <location>
        <begin position="1"/>
        <end position="120"/>
    </location>
</feature>
<gene>
    <name evidence="2" type="ORF">GRI89_14210</name>
</gene>
<dbReference type="GO" id="GO:1905502">
    <property type="term" value="F:acetyl-CoA binding"/>
    <property type="evidence" value="ECO:0007669"/>
    <property type="project" value="TreeGrafter"/>
</dbReference>
<dbReference type="Proteomes" id="UP000433652">
    <property type="component" value="Unassembled WGS sequence"/>
</dbReference>
<name>A0A6I4SX74_9SPHN</name>
<keyword evidence="3" id="KW-1185">Reference proteome</keyword>
<dbReference type="InterPro" id="IPR000182">
    <property type="entry name" value="GNAT_dom"/>
</dbReference>
<reference evidence="2 3" key="1">
    <citation type="submission" date="2019-12" db="EMBL/GenBank/DDBJ databases">
        <title>Genomic-based taxomic classification of the family Erythrobacteraceae.</title>
        <authorList>
            <person name="Xu L."/>
        </authorList>
    </citation>
    <scope>NUCLEOTIDE SEQUENCE [LARGE SCALE GENOMIC DNA]</scope>
    <source>
        <strain evidence="2 3">MCCC 1K01500</strain>
    </source>
</reference>
<organism evidence="2 3">
    <name type="scientific">Croceibacterium salegens</name>
    <dbReference type="NCBI Taxonomy" id="1737568"/>
    <lineage>
        <taxon>Bacteria</taxon>
        <taxon>Pseudomonadati</taxon>
        <taxon>Pseudomonadota</taxon>
        <taxon>Alphaproteobacteria</taxon>
        <taxon>Sphingomonadales</taxon>
        <taxon>Erythrobacteraceae</taxon>
        <taxon>Croceibacterium</taxon>
    </lineage>
</organism>
<dbReference type="OrthoDB" id="9787920at2"/>
<protein>
    <submittedName>
        <fullName evidence="2">GNAT family N-acetyltransferase</fullName>
    </submittedName>
</protein>
<dbReference type="AlphaFoldDB" id="A0A6I4SX74"/>
<dbReference type="PANTHER" id="PTHR13538:SF4">
    <property type="entry name" value="N-ALPHA-ACETYLTRANSFERASE 80"/>
    <property type="match status" value="1"/>
</dbReference>
<comment type="caution">
    <text evidence="2">The sequence shown here is derived from an EMBL/GenBank/DDBJ whole genome shotgun (WGS) entry which is preliminary data.</text>
</comment>
<dbReference type="CDD" id="cd04301">
    <property type="entry name" value="NAT_SF"/>
    <property type="match status" value="1"/>
</dbReference>
<accession>A0A6I4SX74</accession>
<dbReference type="PANTHER" id="PTHR13538">
    <property type="entry name" value="N-ACETYLTRANSFERASE 6"/>
    <property type="match status" value="1"/>
</dbReference>
<dbReference type="GO" id="GO:0008080">
    <property type="term" value="F:N-acetyltransferase activity"/>
    <property type="evidence" value="ECO:0007669"/>
    <property type="project" value="InterPro"/>
</dbReference>
<evidence type="ECO:0000313" key="3">
    <source>
        <dbReference type="Proteomes" id="UP000433652"/>
    </source>
</evidence>
<dbReference type="Pfam" id="PF00583">
    <property type="entry name" value="Acetyltransf_1"/>
    <property type="match status" value="1"/>
</dbReference>
<dbReference type="PROSITE" id="PS51186">
    <property type="entry name" value="GNAT"/>
    <property type="match status" value="1"/>
</dbReference>
<proteinExistence type="predicted"/>
<dbReference type="SUPFAM" id="SSF55729">
    <property type="entry name" value="Acyl-CoA N-acyltransferases (Nat)"/>
    <property type="match status" value="1"/>
</dbReference>
<keyword evidence="2" id="KW-0808">Transferase</keyword>
<dbReference type="GO" id="GO:0005737">
    <property type="term" value="C:cytoplasm"/>
    <property type="evidence" value="ECO:0007669"/>
    <property type="project" value="TreeGrafter"/>
</dbReference>